<dbReference type="PANTHER" id="PTHR12083">
    <property type="entry name" value="BIFUNCTIONAL POLYNUCLEOTIDE PHOSPHATASE/KINASE"/>
    <property type="match status" value="1"/>
</dbReference>
<evidence type="ECO:0000313" key="2">
    <source>
        <dbReference type="Proteomes" id="UP000248326"/>
    </source>
</evidence>
<protein>
    <submittedName>
        <fullName evidence="1">Putative kinase</fullName>
    </submittedName>
</protein>
<comment type="caution">
    <text evidence="1">The sequence shown here is derived from an EMBL/GenBank/DDBJ whole genome shotgun (WGS) entry which is preliminary data.</text>
</comment>
<dbReference type="SUPFAM" id="SSF52540">
    <property type="entry name" value="P-loop containing nucleoside triphosphate hydrolases"/>
    <property type="match status" value="1"/>
</dbReference>
<accession>A0A318S648</accession>
<dbReference type="InterPro" id="IPR027417">
    <property type="entry name" value="P-loop_NTPase"/>
</dbReference>
<dbReference type="RefSeq" id="WP_245901186.1">
    <property type="nucleotide sequence ID" value="NZ_QJSX01000022.1"/>
</dbReference>
<proteinExistence type="predicted"/>
<gene>
    <name evidence="1" type="ORF">DES52_12239</name>
</gene>
<sequence>MLFVGLQGAGKSTLYQARFAASHALVSKDLFPNNRNKTRRQLQLVAEALQAGRSVVVDNTNPTVEERVDLIALGRAYEARLVGYFFVPNVRGSLERNRRREGKARVPDVAVFATLKRLQAPTFAEGFDTLFDVRLESDTFQIQERLLR</sequence>
<keyword evidence="1" id="KW-0808">Transferase</keyword>
<dbReference type="Gene3D" id="3.40.50.300">
    <property type="entry name" value="P-loop containing nucleotide triphosphate hydrolases"/>
    <property type="match status" value="1"/>
</dbReference>
<reference evidence="1 2" key="1">
    <citation type="submission" date="2018-06" db="EMBL/GenBank/DDBJ databases">
        <title>Genomic Encyclopedia of Type Strains, Phase IV (KMG-IV): sequencing the most valuable type-strain genomes for metagenomic binning, comparative biology and taxonomic classification.</title>
        <authorList>
            <person name="Goeker M."/>
        </authorList>
    </citation>
    <scope>NUCLEOTIDE SEQUENCE [LARGE SCALE GENOMIC DNA]</scope>
    <source>
        <strain evidence="1 2">DSM 18048</strain>
    </source>
</reference>
<dbReference type="GO" id="GO:0046403">
    <property type="term" value="F:polynucleotide 3'-phosphatase activity"/>
    <property type="evidence" value="ECO:0007669"/>
    <property type="project" value="TreeGrafter"/>
</dbReference>
<dbReference type="GO" id="GO:0046404">
    <property type="term" value="F:ATP-dependent polydeoxyribonucleotide 5'-hydroxyl-kinase activity"/>
    <property type="evidence" value="ECO:0007669"/>
    <property type="project" value="TreeGrafter"/>
</dbReference>
<dbReference type="EMBL" id="QJSX01000022">
    <property type="protein sequence ID" value="PYE49493.1"/>
    <property type="molecule type" value="Genomic_DNA"/>
</dbReference>
<dbReference type="PANTHER" id="PTHR12083:SF9">
    <property type="entry name" value="BIFUNCTIONAL POLYNUCLEOTIDE PHOSPHATASE_KINASE"/>
    <property type="match status" value="1"/>
</dbReference>
<dbReference type="AlphaFoldDB" id="A0A318S648"/>
<keyword evidence="2" id="KW-1185">Reference proteome</keyword>
<dbReference type="GO" id="GO:0006281">
    <property type="term" value="P:DNA repair"/>
    <property type="evidence" value="ECO:0007669"/>
    <property type="project" value="TreeGrafter"/>
</dbReference>
<keyword evidence="1" id="KW-0418">Kinase</keyword>
<name>A0A318S648_9DEIO</name>
<dbReference type="Pfam" id="PF13671">
    <property type="entry name" value="AAA_33"/>
    <property type="match status" value="1"/>
</dbReference>
<organism evidence="1 2">
    <name type="scientific">Deinococcus yavapaiensis KR-236</name>
    <dbReference type="NCBI Taxonomy" id="694435"/>
    <lineage>
        <taxon>Bacteria</taxon>
        <taxon>Thermotogati</taxon>
        <taxon>Deinococcota</taxon>
        <taxon>Deinococci</taxon>
        <taxon>Deinococcales</taxon>
        <taxon>Deinococcaceae</taxon>
        <taxon>Deinococcus</taxon>
    </lineage>
</organism>
<evidence type="ECO:0000313" key="1">
    <source>
        <dbReference type="EMBL" id="PYE49493.1"/>
    </source>
</evidence>
<dbReference type="Proteomes" id="UP000248326">
    <property type="component" value="Unassembled WGS sequence"/>
</dbReference>
<dbReference type="GO" id="GO:0003690">
    <property type="term" value="F:double-stranded DNA binding"/>
    <property type="evidence" value="ECO:0007669"/>
    <property type="project" value="TreeGrafter"/>
</dbReference>